<sequence>MTSSLFFLAFLCLPISLIKSQDNIASPGLAYESPVPFSPEAYSFFHTDTQQQNTSNENLCESSESECSEFHITASNMQSNLAYENISPPEGGEKRLGGGGMTGIPFGFLFAILLGFGILFVVITRKRNSSNANPVQLNV</sequence>
<organism evidence="3">
    <name type="scientific">Nicotiana tabacum</name>
    <name type="common">Common tobacco</name>
    <dbReference type="NCBI Taxonomy" id="4097"/>
    <lineage>
        <taxon>Eukaryota</taxon>
        <taxon>Viridiplantae</taxon>
        <taxon>Streptophyta</taxon>
        <taxon>Embryophyta</taxon>
        <taxon>Tracheophyta</taxon>
        <taxon>Spermatophyta</taxon>
        <taxon>Magnoliopsida</taxon>
        <taxon>eudicotyledons</taxon>
        <taxon>Gunneridae</taxon>
        <taxon>Pentapetalae</taxon>
        <taxon>asterids</taxon>
        <taxon>lamiids</taxon>
        <taxon>Solanales</taxon>
        <taxon>Solanaceae</taxon>
        <taxon>Nicotianoideae</taxon>
        <taxon>Nicotianeae</taxon>
        <taxon>Nicotiana</taxon>
    </lineage>
</organism>
<feature type="chain" id="PRO_5010273843" evidence="2">
    <location>
        <begin position="21"/>
        <end position="139"/>
    </location>
</feature>
<keyword evidence="2" id="KW-0732">Signal</keyword>
<dbReference type="AlphaFoldDB" id="A0A1S4AKY1"/>
<feature type="signal peptide" evidence="2">
    <location>
        <begin position="1"/>
        <end position="20"/>
    </location>
</feature>
<dbReference type="OrthoDB" id="1929763at2759"/>
<accession>A0A1S4AKY1</accession>
<evidence type="ECO:0000256" key="2">
    <source>
        <dbReference type="SAM" id="SignalP"/>
    </source>
</evidence>
<evidence type="ECO:0000313" key="3">
    <source>
        <dbReference type="RefSeq" id="XP_016477367.1"/>
    </source>
</evidence>
<name>A0A1S4AKY1_TOBAC</name>
<evidence type="ECO:0000256" key="1">
    <source>
        <dbReference type="SAM" id="Phobius"/>
    </source>
</evidence>
<dbReference type="OMA" id="KANYVQS"/>
<proteinExistence type="predicted"/>
<dbReference type="PANTHER" id="PTHR35718:SF1">
    <property type="entry name" value="EXPRESSED PROTEIN"/>
    <property type="match status" value="1"/>
</dbReference>
<dbReference type="RefSeq" id="XP_016477367.1">
    <property type="nucleotide sequence ID" value="XM_016621881.1"/>
</dbReference>
<protein>
    <submittedName>
        <fullName evidence="3">Uncharacterized protein</fullName>
    </submittedName>
</protein>
<feature type="transmembrane region" description="Helical" evidence="1">
    <location>
        <begin position="104"/>
        <end position="123"/>
    </location>
</feature>
<reference evidence="3" key="1">
    <citation type="submission" date="2025-08" db="UniProtKB">
        <authorList>
            <consortium name="RefSeq"/>
        </authorList>
    </citation>
    <scope>IDENTIFICATION</scope>
</reference>
<keyword evidence="1" id="KW-0812">Transmembrane</keyword>
<dbReference type="STRING" id="4097.A0A1S4AKY1"/>
<keyword evidence="1" id="KW-1133">Transmembrane helix</keyword>
<dbReference type="KEGG" id="nta:107798847"/>
<keyword evidence="1" id="KW-0472">Membrane</keyword>
<gene>
    <name evidence="3" type="primary">LOC107798847</name>
</gene>
<dbReference type="PANTHER" id="PTHR35718">
    <property type="entry name" value="EXPRESSED PROTEIN"/>
    <property type="match status" value="1"/>
</dbReference>
<dbReference type="PaxDb" id="4097-A0A1S4AKY1"/>